<keyword evidence="5" id="KW-0819">tRNA processing</keyword>
<dbReference type="EMBL" id="JAMPKM010000004">
    <property type="protein sequence ID" value="MEP0817337.1"/>
    <property type="molecule type" value="Genomic_DNA"/>
</dbReference>
<evidence type="ECO:0000256" key="5">
    <source>
        <dbReference type="ARBA" id="ARBA00022694"/>
    </source>
</evidence>
<dbReference type="Pfam" id="PF02005">
    <property type="entry name" value="TRM"/>
    <property type="match status" value="1"/>
</dbReference>
<dbReference type="InterPro" id="IPR002905">
    <property type="entry name" value="Trm1"/>
</dbReference>
<dbReference type="Gene3D" id="3.40.50.150">
    <property type="entry name" value="Vaccinia Virus protein VP39"/>
    <property type="match status" value="1"/>
</dbReference>
<evidence type="ECO:0000256" key="3">
    <source>
        <dbReference type="ARBA" id="ARBA00022679"/>
    </source>
</evidence>
<protein>
    <submittedName>
        <fullName evidence="7">tRNA (Guanine-N1)-methyltransferase</fullName>
    </submittedName>
</protein>
<name>A0ABV0J6D2_9CYAN</name>
<dbReference type="PROSITE" id="PS51626">
    <property type="entry name" value="SAM_MT_TRM1"/>
    <property type="match status" value="1"/>
</dbReference>
<keyword evidence="1" id="KW-0820">tRNA-binding</keyword>
<keyword evidence="8" id="KW-1185">Reference proteome</keyword>
<dbReference type="InterPro" id="IPR042296">
    <property type="entry name" value="tRNA_met_Trm1_C"/>
</dbReference>
<reference evidence="7 8" key="1">
    <citation type="submission" date="2022-04" db="EMBL/GenBank/DDBJ databases">
        <title>Positive selection, recombination, and allopatry shape intraspecific diversity of widespread and dominant cyanobacteria.</title>
        <authorList>
            <person name="Wei J."/>
            <person name="Shu W."/>
            <person name="Hu C."/>
        </authorList>
    </citation>
    <scope>NUCLEOTIDE SEQUENCE [LARGE SCALE GENOMIC DNA]</scope>
    <source>
        <strain evidence="7 8">GB2-A4</strain>
    </source>
</reference>
<comment type="caution">
    <text evidence="7">The sequence shown here is derived from an EMBL/GenBank/DDBJ whole genome shotgun (WGS) entry which is preliminary data.</text>
</comment>
<gene>
    <name evidence="7" type="ORF">NC998_09530</name>
</gene>
<accession>A0ABV0J6D2</accession>
<dbReference type="Gene3D" id="3.30.56.70">
    <property type="entry name" value="N2,N2-dimethylguanosine tRNA methyltransferase, C-terminal domain"/>
    <property type="match status" value="1"/>
</dbReference>
<dbReference type="SUPFAM" id="SSF53335">
    <property type="entry name" value="S-adenosyl-L-methionine-dependent methyltransferases"/>
    <property type="match status" value="1"/>
</dbReference>
<keyword evidence="3" id="KW-0808">Transferase</keyword>
<proteinExistence type="predicted"/>
<sequence>MNRNSLWQQEGKVKFQIGNTFYRSQSQIGRDLGLLAAAIYKADTGKLRVLDVMTACGVRSLRYVLESQADWVWVNDANPEVNVTLSQNLASYLEPSSYQITYQDANRVFFDCYQRQDYYDLVDVDSFGSPAPHFSTSLWATKIGGLLYLTSTDGRTSSGHEPEKSLQVYGAYARWHPALHEQGLRLLLGSVLQQANNKGLSIQPIFSLFNGQVYRVMVRVLAHPSSELKHYGFLGYCHHCGHYETVSWRQLSRAVCHHHASPEPLTLSGPMWLGPLHDRPMLQRMEQLAQQWNWPERVQLLQTMQAEADLPPYFFGLGEIGRRGKMDPPPRDRLIQLLQAEGYQASPTHINAQAIKTNAAIAVCIELARQCQSATSSSS</sequence>
<evidence type="ECO:0000313" key="7">
    <source>
        <dbReference type="EMBL" id="MEP0817337.1"/>
    </source>
</evidence>
<dbReference type="Proteomes" id="UP001464891">
    <property type="component" value="Unassembled WGS sequence"/>
</dbReference>
<dbReference type="InterPro" id="IPR029063">
    <property type="entry name" value="SAM-dependent_MTases_sf"/>
</dbReference>
<keyword evidence="4" id="KW-0949">S-adenosyl-L-methionine</keyword>
<dbReference type="PANTHER" id="PTHR10631:SF9">
    <property type="entry name" value="TRNA (GUANINE(26)-N(2))-DIMETHYLTRANSFERASE"/>
    <property type="match status" value="1"/>
</dbReference>
<evidence type="ECO:0000256" key="1">
    <source>
        <dbReference type="ARBA" id="ARBA00022555"/>
    </source>
</evidence>
<keyword evidence="6" id="KW-0694">RNA-binding</keyword>
<evidence type="ECO:0000256" key="2">
    <source>
        <dbReference type="ARBA" id="ARBA00022603"/>
    </source>
</evidence>
<organism evidence="7 8">
    <name type="scientific">Trichocoleus desertorum GB2-A4</name>
    <dbReference type="NCBI Taxonomy" id="2933944"/>
    <lineage>
        <taxon>Bacteria</taxon>
        <taxon>Bacillati</taxon>
        <taxon>Cyanobacteriota</taxon>
        <taxon>Cyanophyceae</taxon>
        <taxon>Leptolyngbyales</taxon>
        <taxon>Trichocoleusaceae</taxon>
        <taxon>Trichocoleus</taxon>
    </lineage>
</organism>
<dbReference type="RefSeq" id="WP_190438297.1">
    <property type="nucleotide sequence ID" value="NZ_JAMPKM010000004.1"/>
</dbReference>
<dbReference type="PANTHER" id="PTHR10631">
    <property type="entry name" value="N 2 ,N 2 -DIMETHYLGUANOSINE TRNA METHYLTRANSFERASE"/>
    <property type="match status" value="1"/>
</dbReference>
<evidence type="ECO:0000313" key="8">
    <source>
        <dbReference type="Proteomes" id="UP001464891"/>
    </source>
</evidence>
<evidence type="ECO:0000256" key="4">
    <source>
        <dbReference type="ARBA" id="ARBA00022691"/>
    </source>
</evidence>
<evidence type="ECO:0000256" key="6">
    <source>
        <dbReference type="ARBA" id="ARBA00022884"/>
    </source>
</evidence>
<keyword evidence="2" id="KW-0489">Methyltransferase</keyword>